<dbReference type="Pfam" id="PF00728">
    <property type="entry name" value="Glyco_hydro_20"/>
    <property type="match status" value="1"/>
</dbReference>
<dbReference type="STRING" id="1399860.A0A2C5YFJ9"/>
<dbReference type="Gene3D" id="3.30.379.10">
    <property type="entry name" value="Chitobiase/beta-hexosaminidase domain 2-like"/>
    <property type="match status" value="1"/>
</dbReference>
<comment type="catalytic activity">
    <reaction evidence="1">
        <text>Hydrolysis of terminal non-reducing N-acetyl-D-hexosamine residues in N-acetyl-beta-D-hexosaminides.</text>
        <dbReference type="EC" id="3.2.1.52"/>
    </reaction>
</comment>
<dbReference type="GO" id="GO:0004563">
    <property type="term" value="F:beta-N-acetylhexosaminidase activity"/>
    <property type="evidence" value="ECO:0007669"/>
    <property type="project" value="UniProtKB-EC"/>
</dbReference>
<organism evidence="10 11">
    <name type="scientific">Ophiocordyceps australis</name>
    <dbReference type="NCBI Taxonomy" id="1399860"/>
    <lineage>
        <taxon>Eukaryota</taxon>
        <taxon>Fungi</taxon>
        <taxon>Dikarya</taxon>
        <taxon>Ascomycota</taxon>
        <taxon>Pezizomycotina</taxon>
        <taxon>Sordariomycetes</taxon>
        <taxon>Hypocreomycetidae</taxon>
        <taxon>Hypocreales</taxon>
        <taxon>Ophiocordycipitaceae</taxon>
        <taxon>Ophiocordyceps</taxon>
    </lineage>
</organism>
<keyword evidence="4" id="KW-0378">Hydrolase</keyword>
<feature type="domain" description="Beta-hexosaminidase bacterial type N-terminal" evidence="9">
    <location>
        <begin position="69"/>
        <end position="154"/>
    </location>
</feature>
<dbReference type="OrthoDB" id="428480at2759"/>
<keyword evidence="11" id="KW-1185">Reference proteome</keyword>
<evidence type="ECO:0000256" key="4">
    <source>
        <dbReference type="ARBA" id="ARBA00022801"/>
    </source>
</evidence>
<name>A0A2C5YFJ9_9HYPO</name>
<dbReference type="InterPro" id="IPR029018">
    <property type="entry name" value="Hex-like_dom2"/>
</dbReference>
<dbReference type="Proteomes" id="UP000226192">
    <property type="component" value="Unassembled WGS sequence"/>
</dbReference>
<dbReference type="EC" id="3.2.1.52" evidence="3"/>
<evidence type="ECO:0000256" key="5">
    <source>
        <dbReference type="ARBA" id="ARBA00023295"/>
    </source>
</evidence>
<dbReference type="CDD" id="cd06564">
    <property type="entry name" value="GH20_DspB_LnbB-like"/>
    <property type="match status" value="1"/>
</dbReference>
<evidence type="ECO:0000256" key="3">
    <source>
        <dbReference type="ARBA" id="ARBA00012663"/>
    </source>
</evidence>
<dbReference type="SUPFAM" id="SSF51445">
    <property type="entry name" value="(Trans)glycosidases"/>
    <property type="match status" value="1"/>
</dbReference>
<evidence type="ECO:0000313" key="10">
    <source>
        <dbReference type="EMBL" id="PHH66393.1"/>
    </source>
</evidence>
<dbReference type="InterPro" id="IPR017853">
    <property type="entry name" value="GH"/>
</dbReference>
<proteinExistence type="inferred from homology"/>
<feature type="signal peptide" evidence="7">
    <location>
        <begin position="1"/>
        <end position="24"/>
    </location>
</feature>
<evidence type="ECO:0000256" key="7">
    <source>
        <dbReference type="SAM" id="SignalP"/>
    </source>
</evidence>
<feature type="chain" id="PRO_5012338234" description="beta-N-acetylhexosaminidase" evidence="7">
    <location>
        <begin position="25"/>
        <end position="718"/>
    </location>
</feature>
<dbReference type="EMBL" id="NJET01000008">
    <property type="protein sequence ID" value="PHH66393.1"/>
    <property type="molecule type" value="Genomic_DNA"/>
</dbReference>
<dbReference type="SUPFAM" id="SSF49899">
    <property type="entry name" value="Concanavalin A-like lectins/glucanases"/>
    <property type="match status" value="1"/>
</dbReference>
<dbReference type="AlphaFoldDB" id="A0A2C5YFJ9"/>
<accession>A0A2C5YFJ9</accession>
<dbReference type="Pfam" id="PF02838">
    <property type="entry name" value="Glyco_hydro_20b"/>
    <property type="match status" value="1"/>
</dbReference>
<reference evidence="10 11" key="1">
    <citation type="submission" date="2017-06" db="EMBL/GenBank/DDBJ databases">
        <title>Ant-infecting Ophiocordyceps genomes reveal a high diversity of potential behavioral manipulation genes and a possible major role for enterotoxins.</title>
        <authorList>
            <person name="De Bekker C."/>
            <person name="Evans H.C."/>
            <person name="Brachmann A."/>
            <person name="Hughes D.P."/>
        </authorList>
    </citation>
    <scope>NUCLEOTIDE SEQUENCE [LARGE SCALE GENOMIC DNA]</scope>
    <source>
        <strain evidence="10 11">Map64</strain>
    </source>
</reference>
<evidence type="ECO:0000256" key="2">
    <source>
        <dbReference type="ARBA" id="ARBA00006285"/>
    </source>
</evidence>
<protein>
    <recommendedName>
        <fullName evidence="3">beta-N-acetylhexosaminidase</fullName>
        <ecNumber evidence="3">3.2.1.52</ecNumber>
    </recommendedName>
</protein>
<dbReference type="SUPFAM" id="SSF55545">
    <property type="entry name" value="beta-N-acetylhexosaminidase-like domain"/>
    <property type="match status" value="1"/>
</dbReference>
<keyword evidence="7" id="KW-0732">Signal</keyword>
<dbReference type="InterPro" id="IPR052764">
    <property type="entry name" value="GH20_Enzymes"/>
</dbReference>
<evidence type="ECO:0000259" key="8">
    <source>
        <dbReference type="Pfam" id="PF00728"/>
    </source>
</evidence>
<keyword evidence="5" id="KW-0326">Glycosidase</keyword>
<comment type="caution">
    <text evidence="10">The sequence shown here is derived from an EMBL/GenBank/DDBJ whole genome shotgun (WGS) entry which is preliminary data.</text>
</comment>
<sequence length="718" mass="78876">MWESKLFTAVVVAAHSFIFGAAEARLVTIPSTPFSTRDGMYSLYQLKSIMYDKRYAQAVDDKGQTLIPETLEQFARTFQQDVATSLGINVPVVAGDEAAPHSIMMTLDTQTDFLDAAGRATAEGYRLVVHELGMTIAGASPLGVWWGTRTVLQAAVLGNKSIVHGQGVDAPGWAVRGLMIDGGRKFYPVGFVAEMCAYLSFFKQNTLQLHLSDNINNYPDRYSEERTLGLYSAFRLSSQDAAVAGLAQLRNESYSQAEFEWMQKQCVQRGVTLVPEIEAPGHALAIVKWRRRIALETDLSMLNISHPDMLPSLEAIWSVFLPWFQCKTVHIGADEYDDKLVPQYSHFVNSMATFIRQKSAKATRIWGTFTPRQGANVSRDVVVQHWSRRMGDALHDFVDEGYQVVNADNAFYAVGKWSSAYPPPLSKTLVFSGNPATGGSFSPNILDTADASRNAPRDSPSIQGHLAAFWNDWGPNGTTVLEAYRSVRDALPALADKQWGGDLTESEYDGIVDALRDAAPGHNLDRRIKSLTHVVVDYRFASAAEDGLIADTSGNGYHGRLQGQGCIVTAAALSLSGTCHMVTPLSSKGRDYTLSFSLKPAKPRRRSSLFSGPDSALIMEQDGRLAMLSDGQHYQLDPSYTLPTDHWTEVSLVAHGDQTFVKVSTHPHHVPRTMEFSTRLGVWGLKFIRAPMAFEAPLANIGLGFVGLIKDISLRASA</sequence>
<evidence type="ECO:0000313" key="11">
    <source>
        <dbReference type="Proteomes" id="UP000226192"/>
    </source>
</evidence>
<dbReference type="PANTHER" id="PTHR43678:SF1">
    <property type="entry name" value="BETA-N-ACETYLHEXOSAMINIDASE"/>
    <property type="match status" value="1"/>
</dbReference>
<evidence type="ECO:0000259" key="9">
    <source>
        <dbReference type="Pfam" id="PF02838"/>
    </source>
</evidence>
<dbReference type="GO" id="GO:0005975">
    <property type="term" value="P:carbohydrate metabolic process"/>
    <property type="evidence" value="ECO:0007669"/>
    <property type="project" value="InterPro"/>
</dbReference>
<feature type="domain" description="Glycoside hydrolase family 20 catalytic" evidence="8">
    <location>
        <begin position="175"/>
        <end position="412"/>
    </location>
</feature>
<dbReference type="Gene3D" id="3.20.20.80">
    <property type="entry name" value="Glycosidases"/>
    <property type="match status" value="1"/>
</dbReference>
<comment type="similarity">
    <text evidence="2">Belongs to the glycosyl hydrolase 20 family.</text>
</comment>
<gene>
    <name evidence="10" type="ORF">CDD81_7448</name>
</gene>
<dbReference type="PRINTS" id="PR00738">
    <property type="entry name" value="GLHYDRLASE20"/>
</dbReference>
<dbReference type="PANTHER" id="PTHR43678">
    <property type="entry name" value="PUTATIVE (AFU_ORTHOLOGUE AFUA_2G00640)-RELATED"/>
    <property type="match status" value="1"/>
</dbReference>
<evidence type="ECO:0000256" key="6">
    <source>
        <dbReference type="PIRSR" id="PIRSR625705-1"/>
    </source>
</evidence>
<dbReference type="InterPro" id="IPR025705">
    <property type="entry name" value="Beta_hexosaminidase_sua/sub"/>
</dbReference>
<dbReference type="InterPro" id="IPR013320">
    <property type="entry name" value="ConA-like_dom_sf"/>
</dbReference>
<feature type="active site" description="Proton donor" evidence="6">
    <location>
        <position position="335"/>
    </location>
</feature>
<dbReference type="InterPro" id="IPR015882">
    <property type="entry name" value="HEX_bac_N"/>
</dbReference>
<dbReference type="InterPro" id="IPR015883">
    <property type="entry name" value="Glyco_hydro_20_cat"/>
</dbReference>
<evidence type="ECO:0000256" key="1">
    <source>
        <dbReference type="ARBA" id="ARBA00001231"/>
    </source>
</evidence>